<feature type="transmembrane region" description="Helical" evidence="11">
    <location>
        <begin position="445"/>
        <end position="463"/>
    </location>
</feature>
<feature type="compositionally biased region" description="Pro residues" evidence="10">
    <location>
        <begin position="333"/>
        <end position="345"/>
    </location>
</feature>
<comment type="catalytic activity">
    <reaction evidence="8">
        <text>L-seryl-[protein] + ATP = O-phospho-L-seryl-[protein] + ADP + H(+)</text>
        <dbReference type="Rhea" id="RHEA:17989"/>
        <dbReference type="Rhea" id="RHEA-COMP:9863"/>
        <dbReference type="Rhea" id="RHEA-COMP:11604"/>
        <dbReference type="ChEBI" id="CHEBI:15378"/>
        <dbReference type="ChEBI" id="CHEBI:29999"/>
        <dbReference type="ChEBI" id="CHEBI:30616"/>
        <dbReference type="ChEBI" id="CHEBI:83421"/>
        <dbReference type="ChEBI" id="CHEBI:456216"/>
        <dbReference type="EC" id="2.7.11.1"/>
    </reaction>
</comment>
<dbReference type="Gene3D" id="3.30.200.20">
    <property type="entry name" value="Phosphorylase Kinase, domain 1"/>
    <property type="match status" value="1"/>
</dbReference>
<comment type="caution">
    <text evidence="13">The sequence shown here is derived from an EMBL/GenBank/DDBJ whole genome shotgun (WGS) entry which is preliminary data.</text>
</comment>
<evidence type="ECO:0000256" key="1">
    <source>
        <dbReference type="ARBA" id="ARBA00012513"/>
    </source>
</evidence>
<evidence type="ECO:0000256" key="6">
    <source>
        <dbReference type="ARBA" id="ARBA00022840"/>
    </source>
</evidence>
<evidence type="ECO:0000256" key="11">
    <source>
        <dbReference type="SAM" id="Phobius"/>
    </source>
</evidence>
<feature type="compositionally biased region" description="Pro residues" evidence="10">
    <location>
        <begin position="352"/>
        <end position="372"/>
    </location>
</feature>
<reference evidence="13 14" key="1">
    <citation type="submission" date="2017-03" db="EMBL/GenBank/DDBJ databases">
        <title>Draft genome sequence of Streptomyces scabrisporus NF3, endophyte isolated from Amphipterygium adstringens.</title>
        <authorList>
            <person name="Vazquez M."/>
            <person name="Ceapa C.D."/>
            <person name="Rodriguez Luna D."/>
            <person name="Sanchez Esquivel S."/>
        </authorList>
    </citation>
    <scope>NUCLEOTIDE SEQUENCE [LARGE SCALE GENOMIC DNA]</scope>
    <source>
        <strain evidence="13 14">NF3</strain>
    </source>
</reference>
<dbReference type="AlphaFoldDB" id="A0A1T3P375"/>
<dbReference type="GO" id="GO:0045717">
    <property type="term" value="P:negative regulation of fatty acid biosynthetic process"/>
    <property type="evidence" value="ECO:0007669"/>
    <property type="project" value="UniProtKB-ARBA"/>
</dbReference>
<dbReference type="PROSITE" id="PS00108">
    <property type="entry name" value="PROTEIN_KINASE_ST"/>
    <property type="match status" value="1"/>
</dbReference>
<dbReference type="STRING" id="159449.B4N89_23725"/>
<dbReference type="InterPro" id="IPR008271">
    <property type="entry name" value="Ser/Thr_kinase_AS"/>
</dbReference>
<evidence type="ECO:0000256" key="2">
    <source>
        <dbReference type="ARBA" id="ARBA00022527"/>
    </source>
</evidence>
<evidence type="ECO:0000313" key="13">
    <source>
        <dbReference type="EMBL" id="OPC83546.1"/>
    </source>
</evidence>
<dbReference type="Pfam" id="PF00069">
    <property type="entry name" value="Pkinase"/>
    <property type="match status" value="1"/>
</dbReference>
<dbReference type="EMBL" id="MWQN01000001">
    <property type="protein sequence ID" value="OPC83546.1"/>
    <property type="molecule type" value="Genomic_DNA"/>
</dbReference>
<evidence type="ECO:0000259" key="12">
    <source>
        <dbReference type="PROSITE" id="PS50011"/>
    </source>
</evidence>
<feature type="binding site" evidence="9">
    <location>
        <position position="61"/>
    </location>
    <ligand>
        <name>ATP</name>
        <dbReference type="ChEBI" id="CHEBI:30616"/>
    </ligand>
</feature>
<dbReference type="SMART" id="SM00220">
    <property type="entry name" value="S_TKc"/>
    <property type="match status" value="1"/>
</dbReference>
<dbReference type="PANTHER" id="PTHR43289">
    <property type="entry name" value="MITOGEN-ACTIVATED PROTEIN KINASE KINASE KINASE 20-RELATED"/>
    <property type="match status" value="1"/>
</dbReference>
<dbReference type="Proteomes" id="UP000190037">
    <property type="component" value="Unassembled WGS sequence"/>
</dbReference>
<dbReference type="FunFam" id="3.30.200.20:FF:000035">
    <property type="entry name" value="Serine/threonine protein kinase Stk1"/>
    <property type="match status" value="1"/>
</dbReference>
<feature type="transmembrane region" description="Helical" evidence="11">
    <location>
        <begin position="516"/>
        <end position="532"/>
    </location>
</feature>
<proteinExistence type="predicted"/>
<keyword evidence="6 9" id="KW-0067">ATP-binding</keyword>
<dbReference type="Gene3D" id="1.10.510.10">
    <property type="entry name" value="Transferase(Phosphotransferase) domain 1"/>
    <property type="match status" value="1"/>
</dbReference>
<keyword evidence="4 9" id="KW-0547">Nucleotide-binding</keyword>
<dbReference type="GO" id="GO:0005524">
    <property type="term" value="F:ATP binding"/>
    <property type="evidence" value="ECO:0007669"/>
    <property type="project" value="UniProtKB-UniRule"/>
</dbReference>
<comment type="catalytic activity">
    <reaction evidence="7">
        <text>L-threonyl-[protein] + ATP = O-phospho-L-threonyl-[protein] + ADP + H(+)</text>
        <dbReference type="Rhea" id="RHEA:46608"/>
        <dbReference type="Rhea" id="RHEA-COMP:11060"/>
        <dbReference type="Rhea" id="RHEA-COMP:11605"/>
        <dbReference type="ChEBI" id="CHEBI:15378"/>
        <dbReference type="ChEBI" id="CHEBI:30013"/>
        <dbReference type="ChEBI" id="CHEBI:30616"/>
        <dbReference type="ChEBI" id="CHEBI:61977"/>
        <dbReference type="ChEBI" id="CHEBI:456216"/>
        <dbReference type="EC" id="2.7.11.1"/>
    </reaction>
</comment>
<name>A0A1T3P375_9ACTN</name>
<evidence type="ECO:0000256" key="7">
    <source>
        <dbReference type="ARBA" id="ARBA00047899"/>
    </source>
</evidence>
<gene>
    <name evidence="13" type="ORF">B4N89_23725</name>
</gene>
<keyword evidence="11" id="KW-1133">Transmembrane helix</keyword>
<dbReference type="SUPFAM" id="SSF56112">
    <property type="entry name" value="Protein kinase-like (PK-like)"/>
    <property type="match status" value="1"/>
</dbReference>
<dbReference type="InterPro" id="IPR000719">
    <property type="entry name" value="Prot_kinase_dom"/>
</dbReference>
<dbReference type="PANTHER" id="PTHR43289:SF6">
    <property type="entry name" value="SERINE_THREONINE-PROTEIN KINASE NEKL-3"/>
    <property type="match status" value="1"/>
</dbReference>
<dbReference type="InterPro" id="IPR017441">
    <property type="entry name" value="Protein_kinase_ATP_BS"/>
</dbReference>
<evidence type="ECO:0000256" key="5">
    <source>
        <dbReference type="ARBA" id="ARBA00022777"/>
    </source>
</evidence>
<sequence>MSPNSRLLRTCPARHDPRPNSGGDMRVLGGRYELLESVGHGGMGVVWRGVDRELGRTVAVKVLPVELTRQQEFRDRFRREARTVAGLSHPGVATLYDVGEDTTGAEPIPFLVMEFVDGRTLAEALREGPLPIGRTVSIAHDVADALVHSHGHGVVHRDLKPANIMLTSTGGVKVLDFGIAKVLAETTTRLTATGMTVGTPAYLSPEQIEGRDVDARTDLYSLGALIYELLTGRPPFLADSPFAVMHQHLSRPPTPPSAMRPQVPEELDAVVLRLLAKHPDERFPTASRLRTALEDVRGRSAASRPAPDTAHNPNADRQPGRTPDPVATTGTDRPPPVAMSPPTPAPTRARPPDPGPPPPYDLGPPPWRPDLPPSVDSAPQRSGGPWAVRFRLGADGLLAVAGGAMLAAAWLSTRPEGFKGFNYLCLASAVLAAVALLWSARLAVVLVWGPLAVLAAALFAPAYRRSYRRQPFSAYGDSDHWSATDPTGEEFTAIVPFALLALVFLVAFLRRRDAPAVYVAAFWLFAALTGWSCTSLGNGGLMIALWVVLALLTAIESAREVRSRRPAATSPKFFGRSTQPA</sequence>
<keyword evidence="11" id="KW-0812">Transmembrane</keyword>
<feature type="domain" description="Protein kinase" evidence="12">
    <location>
        <begin position="32"/>
        <end position="294"/>
    </location>
</feature>
<feature type="transmembrane region" description="Helical" evidence="11">
    <location>
        <begin position="421"/>
        <end position="438"/>
    </location>
</feature>
<dbReference type="CDD" id="cd14014">
    <property type="entry name" value="STKc_PknB_like"/>
    <property type="match status" value="1"/>
</dbReference>
<dbReference type="InterPro" id="IPR011009">
    <property type="entry name" value="Kinase-like_dom_sf"/>
</dbReference>
<keyword evidence="5" id="KW-0418">Kinase</keyword>
<feature type="transmembrane region" description="Helical" evidence="11">
    <location>
        <begin position="491"/>
        <end position="509"/>
    </location>
</feature>
<dbReference type="FunFam" id="1.10.510.10:FF:000021">
    <property type="entry name" value="Serine/threonine protein kinase"/>
    <property type="match status" value="1"/>
</dbReference>
<dbReference type="EC" id="2.7.11.1" evidence="1"/>
<dbReference type="GO" id="GO:0004674">
    <property type="term" value="F:protein serine/threonine kinase activity"/>
    <property type="evidence" value="ECO:0007669"/>
    <property type="project" value="UniProtKB-KW"/>
</dbReference>
<keyword evidence="14" id="KW-1185">Reference proteome</keyword>
<accession>A0A1T3P375</accession>
<evidence type="ECO:0000256" key="8">
    <source>
        <dbReference type="ARBA" id="ARBA00048679"/>
    </source>
</evidence>
<dbReference type="PROSITE" id="PS50011">
    <property type="entry name" value="PROTEIN_KINASE_DOM"/>
    <property type="match status" value="1"/>
</dbReference>
<protein>
    <recommendedName>
        <fullName evidence="1">non-specific serine/threonine protein kinase</fullName>
        <ecNumber evidence="1">2.7.11.1</ecNumber>
    </recommendedName>
</protein>
<keyword evidence="2" id="KW-0723">Serine/threonine-protein kinase</keyword>
<evidence type="ECO:0000256" key="10">
    <source>
        <dbReference type="SAM" id="MobiDB-lite"/>
    </source>
</evidence>
<dbReference type="PROSITE" id="PS00107">
    <property type="entry name" value="PROTEIN_KINASE_ATP"/>
    <property type="match status" value="1"/>
</dbReference>
<feature type="region of interest" description="Disordered" evidence="10">
    <location>
        <begin position="283"/>
        <end position="382"/>
    </location>
</feature>
<keyword evidence="3" id="KW-0808">Transferase</keyword>
<evidence type="ECO:0000313" key="14">
    <source>
        <dbReference type="Proteomes" id="UP000190037"/>
    </source>
</evidence>
<evidence type="ECO:0000256" key="9">
    <source>
        <dbReference type="PROSITE-ProRule" id="PRU10141"/>
    </source>
</evidence>
<evidence type="ECO:0000256" key="4">
    <source>
        <dbReference type="ARBA" id="ARBA00022741"/>
    </source>
</evidence>
<keyword evidence="11" id="KW-0472">Membrane</keyword>
<evidence type="ECO:0000256" key="3">
    <source>
        <dbReference type="ARBA" id="ARBA00022679"/>
    </source>
</evidence>
<feature type="transmembrane region" description="Helical" evidence="11">
    <location>
        <begin position="538"/>
        <end position="555"/>
    </location>
</feature>
<feature type="region of interest" description="Disordered" evidence="10">
    <location>
        <begin position="1"/>
        <end position="24"/>
    </location>
</feature>
<organism evidence="13 14">
    <name type="scientific">Embleya scabrispora</name>
    <dbReference type="NCBI Taxonomy" id="159449"/>
    <lineage>
        <taxon>Bacteria</taxon>
        <taxon>Bacillati</taxon>
        <taxon>Actinomycetota</taxon>
        <taxon>Actinomycetes</taxon>
        <taxon>Kitasatosporales</taxon>
        <taxon>Streptomycetaceae</taxon>
        <taxon>Embleya</taxon>
    </lineage>
</organism>